<sequence length="53" mass="5653">MIASNNNNQRLPENAMSSFQVAFKYMPCTHLSAEAGSGSGEAGESVCISAWEE</sequence>
<evidence type="ECO:0000313" key="3">
    <source>
        <dbReference type="Proteomes" id="UP000005837"/>
    </source>
</evidence>
<dbReference type="HOGENOM" id="CLU_3061119_0_0_4"/>
<feature type="region of interest" description="Disordered" evidence="1">
    <location>
        <begin position="34"/>
        <end position="53"/>
    </location>
</feature>
<protein>
    <submittedName>
        <fullName evidence="2">Uncharacterized protein</fullName>
    </submittedName>
</protein>
<evidence type="ECO:0000256" key="1">
    <source>
        <dbReference type="SAM" id="MobiDB-lite"/>
    </source>
</evidence>
<dbReference type="EMBL" id="ACEA01000045">
    <property type="protein sequence ID" value="EEG23213.1"/>
    <property type="molecule type" value="Genomic_DNA"/>
</dbReference>
<gene>
    <name evidence="2" type="ORF">EIKCOROL_02143</name>
</gene>
<reference evidence="2 3" key="1">
    <citation type="submission" date="2009-01" db="EMBL/GenBank/DDBJ databases">
        <authorList>
            <person name="Fulton L."/>
            <person name="Clifton S."/>
            <person name="Chinwalla A.T."/>
            <person name="Mitreva M."/>
            <person name="Sodergren E."/>
            <person name="Weinstock G."/>
            <person name="Clifton S."/>
            <person name="Dooling D.J."/>
            <person name="Fulton B."/>
            <person name="Minx P."/>
            <person name="Pepin K.H."/>
            <person name="Johnson M."/>
            <person name="Bhonagiri V."/>
            <person name="Nash W.E."/>
            <person name="Mardis E.R."/>
            <person name="Wilson R.K."/>
        </authorList>
    </citation>
    <scope>NUCLEOTIDE SEQUENCE [LARGE SCALE GENOMIC DNA]</scope>
    <source>
        <strain evidence="2 3">ATCC 23834</strain>
    </source>
</reference>
<organism evidence="2 3">
    <name type="scientific">Eikenella corrodens ATCC 23834</name>
    <dbReference type="NCBI Taxonomy" id="546274"/>
    <lineage>
        <taxon>Bacteria</taxon>
        <taxon>Pseudomonadati</taxon>
        <taxon>Pseudomonadota</taxon>
        <taxon>Betaproteobacteria</taxon>
        <taxon>Neisseriales</taxon>
        <taxon>Neisseriaceae</taxon>
        <taxon>Eikenella</taxon>
    </lineage>
</organism>
<comment type="caution">
    <text evidence="2">The sequence shown here is derived from an EMBL/GenBank/DDBJ whole genome shotgun (WGS) entry which is preliminary data.</text>
</comment>
<dbReference type="Proteomes" id="UP000005837">
    <property type="component" value="Unassembled WGS sequence"/>
</dbReference>
<evidence type="ECO:0000313" key="2">
    <source>
        <dbReference type="EMBL" id="EEG23213.1"/>
    </source>
</evidence>
<name>C0DXN2_EIKCO</name>
<dbReference type="AlphaFoldDB" id="C0DXN2"/>
<proteinExistence type="predicted"/>
<accession>C0DXN2</accession>